<protein>
    <recommendedName>
        <fullName evidence="3">Uncharacterized protein TP-0789 domain-containing protein</fullName>
    </recommendedName>
</protein>
<keyword evidence="2" id="KW-0472">Membrane</keyword>
<accession>A0A662CZ52</accession>
<feature type="coiled-coil region" evidence="1">
    <location>
        <begin position="43"/>
        <end position="70"/>
    </location>
</feature>
<evidence type="ECO:0000313" key="5">
    <source>
        <dbReference type="Proteomes" id="UP000277457"/>
    </source>
</evidence>
<keyword evidence="2" id="KW-1133">Transmembrane helix</keyword>
<comment type="caution">
    <text evidence="4">The sequence shown here is derived from an EMBL/GenBank/DDBJ whole genome shotgun (WGS) entry which is preliminary data.</text>
</comment>
<dbReference type="Pfam" id="PF17131">
    <property type="entry name" value="LolA_like"/>
    <property type="match status" value="1"/>
</dbReference>
<dbReference type="InterPro" id="IPR033399">
    <property type="entry name" value="TP_0789-like"/>
</dbReference>
<dbReference type="EMBL" id="QMPY01000112">
    <property type="protein sequence ID" value="RLE07204.1"/>
    <property type="molecule type" value="Genomic_DNA"/>
</dbReference>
<feature type="domain" description="Uncharacterized protein TP-0789" evidence="3">
    <location>
        <begin position="160"/>
        <end position="262"/>
    </location>
</feature>
<evidence type="ECO:0000256" key="1">
    <source>
        <dbReference type="SAM" id="Coils"/>
    </source>
</evidence>
<proteinExistence type="predicted"/>
<dbReference type="AlphaFoldDB" id="A0A662CZ52"/>
<evidence type="ECO:0000256" key="2">
    <source>
        <dbReference type="SAM" id="Phobius"/>
    </source>
</evidence>
<sequence length="288" mass="33156">MGDVSPLKYLEEGKMVKKINKVGVIVVTIALVSLTLGVNQLLATDLSSVLEQAKAKYAKFEEEVKDMTIVQEMKTFTEEGEITEEMKMLKKGKKFRIETTMQMPEVPDMPEEMALTNVIIYDGKNSWMISPFMGKQKLPYEEGKEYQAGMSWWELISEKTKIVGTEQVGGRECYVVEIKEEESPFTRMWLDKENLVLIKGEYKEAEGEITLWVYSDFKKIKDNWEIPYKIQMYVDGNLAGSLLVKSLEINKGLSDDLFDPDKVKIKGFNIEEMMKKMMQQEEGEGEEE</sequence>
<organism evidence="4 5">
    <name type="scientific">Aerophobetes bacterium</name>
    <dbReference type="NCBI Taxonomy" id="2030807"/>
    <lineage>
        <taxon>Bacteria</taxon>
        <taxon>Candidatus Aerophobota</taxon>
    </lineage>
</organism>
<evidence type="ECO:0000313" key="4">
    <source>
        <dbReference type="EMBL" id="RLE07204.1"/>
    </source>
</evidence>
<dbReference type="Gene3D" id="2.50.20.10">
    <property type="entry name" value="Lipoprotein localisation LolA/LolB/LppX"/>
    <property type="match status" value="1"/>
</dbReference>
<evidence type="ECO:0000259" key="3">
    <source>
        <dbReference type="Pfam" id="PF17131"/>
    </source>
</evidence>
<feature type="transmembrane region" description="Helical" evidence="2">
    <location>
        <begin position="22"/>
        <end position="42"/>
    </location>
</feature>
<gene>
    <name evidence="4" type="ORF">DRZ78_03360</name>
</gene>
<dbReference type="SUPFAM" id="SSF89392">
    <property type="entry name" value="Prokaryotic lipoproteins and lipoprotein localization factors"/>
    <property type="match status" value="1"/>
</dbReference>
<dbReference type="InterPro" id="IPR029046">
    <property type="entry name" value="LolA/LolB/LppX"/>
</dbReference>
<keyword evidence="1" id="KW-0175">Coiled coil</keyword>
<reference evidence="4 5" key="1">
    <citation type="submission" date="2018-06" db="EMBL/GenBank/DDBJ databases">
        <title>Extensive metabolic versatility and redundancy in microbially diverse, dynamic hydrothermal sediments.</title>
        <authorList>
            <person name="Dombrowski N."/>
            <person name="Teske A."/>
            <person name="Baker B.J."/>
        </authorList>
    </citation>
    <scope>NUCLEOTIDE SEQUENCE [LARGE SCALE GENOMIC DNA]</scope>
    <source>
        <strain evidence="4">B7_G13</strain>
    </source>
</reference>
<keyword evidence="2" id="KW-0812">Transmembrane</keyword>
<name>A0A662CZ52_UNCAE</name>
<dbReference type="Proteomes" id="UP000277457">
    <property type="component" value="Unassembled WGS sequence"/>
</dbReference>